<name>A0A2D4L523_9SAUR</name>
<dbReference type="EMBL" id="IACL01106996">
    <property type="protein sequence ID" value="LAB16044.1"/>
    <property type="molecule type" value="Transcribed_RNA"/>
</dbReference>
<feature type="region of interest" description="Disordered" evidence="1">
    <location>
        <begin position="73"/>
        <end position="102"/>
    </location>
</feature>
<dbReference type="AlphaFoldDB" id="A0A2D4L523"/>
<evidence type="ECO:0000313" key="2">
    <source>
        <dbReference type="EMBL" id="LAB16044.1"/>
    </source>
</evidence>
<reference evidence="2" key="1">
    <citation type="submission" date="2017-07" db="EMBL/GenBank/DDBJ databases">
        <authorList>
            <person name="Mikheyev A."/>
            <person name="Grau M."/>
        </authorList>
    </citation>
    <scope>NUCLEOTIDE SEQUENCE</scope>
    <source>
        <tissue evidence="2">Venom_gland</tissue>
    </source>
</reference>
<proteinExistence type="predicted"/>
<organism evidence="2">
    <name type="scientific">Micrurus paraensis</name>
    <dbReference type="NCBI Taxonomy" id="1970185"/>
    <lineage>
        <taxon>Eukaryota</taxon>
        <taxon>Metazoa</taxon>
        <taxon>Chordata</taxon>
        <taxon>Craniata</taxon>
        <taxon>Vertebrata</taxon>
        <taxon>Euteleostomi</taxon>
        <taxon>Lepidosauria</taxon>
        <taxon>Squamata</taxon>
        <taxon>Bifurcata</taxon>
        <taxon>Unidentata</taxon>
        <taxon>Episquamata</taxon>
        <taxon>Toxicofera</taxon>
        <taxon>Serpentes</taxon>
        <taxon>Colubroidea</taxon>
        <taxon>Elapidae</taxon>
        <taxon>Elapinae</taxon>
        <taxon>Micrurus</taxon>
    </lineage>
</organism>
<evidence type="ECO:0000256" key="1">
    <source>
        <dbReference type="SAM" id="MobiDB-lite"/>
    </source>
</evidence>
<accession>A0A2D4L523</accession>
<reference evidence="2" key="2">
    <citation type="submission" date="2017-11" db="EMBL/GenBank/DDBJ databases">
        <title>Coralsnake Venomics: Analyses of Venom Gland Transcriptomes and Proteomes of Six Brazilian Taxa.</title>
        <authorList>
            <person name="Aird S.D."/>
            <person name="Jorge da Silva N."/>
            <person name="Qiu L."/>
            <person name="Villar-Briones A."/>
            <person name="Aparecida-Saddi V."/>
            <person name="Campos-Telles M.P."/>
            <person name="Grau M."/>
            <person name="Mikheyev A.S."/>
        </authorList>
    </citation>
    <scope>NUCLEOTIDE SEQUENCE</scope>
    <source>
        <tissue evidence="2">Venom_gland</tissue>
    </source>
</reference>
<sequence length="102" mass="11396">MASLNPLSHQRSSLPKCGLCCLQKGGLCLFKCRWTDESSSDGFVLLLYHATNQLSARNINPSIPHHPVRAEEASWMRSETSSKKKQKVQLPLEKKHTFGTSS</sequence>
<protein>
    <submittedName>
        <fullName evidence="2">Uncharacterized protein</fullName>
    </submittedName>
</protein>